<dbReference type="HAMAP" id="MF_00382">
    <property type="entry name" value="Ribosomal_bL20"/>
    <property type="match status" value="1"/>
</dbReference>
<reference evidence="7 8" key="1">
    <citation type="submission" date="2022-03" db="EMBL/GenBank/DDBJ databases">
        <title>Novel taxa within the pig intestine.</title>
        <authorList>
            <person name="Wylensek D."/>
            <person name="Bishof K."/>
            <person name="Afrizal A."/>
            <person name="Clavel T."/>
        </authorList>
    </citation>
    <scope>NUCLEOTIDE SEQUENCE [LARGE SCALE GENOMIC DNA]</scope>
    <source>
        <strain evidence="7 8">CLA-KB-P66</strain>
    </source>
</reference>
<protein>
    <recommendedName>
        <fullName evidence="4 5">Large ribosomal subunit protein bL20</fullName>
    </recommendedName>
</protein>
<evidence type="ECO:0000256" key="2">
    <source>
        <dbReference type="ARBA" id="ARBA00022980"/>
    </source>
</evidence>
<dbReference type="SUPFAM" id="SSF74731">
    <property type="entry name" value="Ribosomal protein L20"/>
    <property type="match status" value="1"/>
</dbReference>
<dbReference type="Gene3D" id="6.10.160.10">
    <property type="match status" value="1"/>
</dbReference>
<comment type="caution">
    <text evidence="7">The sequence shown here is derived from an EMBL/GenBank/DDBJ whole genome shotgun (WGS) entry which is preliminary data.</text>
</comment>
<comment type="function">
    <text evidence="5 6">Binds directly to 23S ribosomal RNA and is necessary for the in vitro assembly process of the 50S ribosomal subunit. It is not involved in the protein synthesizing functions of that subunit.</text>
</comment>
<dbReference type="RefSeq" id="WP_370396745.1">
    <property type="nucleotide sequence ID" value="NZ_JALBUT010000003.1"/>
</dbReference>
<evidence type="ECO:0000256" key="1">
    <source>
        <dbReference type="ARBA" id="ARBA00007698"/>
    </source>
</evidence>
<keyword evidence="8" id="KW-1185">Reference proteome</keyword>
<dbReference type="Proteomes" id="UP001275932">
    <property type="component" value="Unassembled WGS sequence"/>
</dbReference>
<keyword evidence="5 6" id="KW-0694">RNA-binding</keyword>
<keyword evidence="2 5" id="KW-0689">Ribosomal protein</keyword>
<evidence type="ECO:0000256" key="4">
    <source>
        <dbReference type="ARBA" id="ARBA00035172"/>
    </source>
</evidence>
<evidence type="ECO:0000256" key="5">
    <source>
        <dbReference type="HAMAP-Rule" id="MF_00382"/>
    </source>
</evidence>
<evidence type="ECO:0000256" key="3">
    <source>
        <dbReference type="ARBA" id="ARBA00023274"/>
    </source>
</evidence>
<dbReference type="Gene3D" id="1.10.1900.20">
    <property type="entry name" value="Ribosomal protein L20"/>
    <property type="match status" value="1"/>
</dbReference>
<dbReference type="GO" id="GO:0005840">
    <property type="term" value="C:ribosome"/>
    <property type="evidence" value="ECO:0007669"/>
    <property type="project" value="UniProtKB-KW"/>
</dbReference>
<dbReference type="PANTHER" id="PTHR10986">
    <property type="entry name" value="39S RIBOSOMAL PROTEIN L20"/>
    <property type="match status" value="1"/>
</dbReference>
<keyword evidence="5 6" id="KW-0699">rRNA-binding</keyword>
<dbReference type="Pfam" id="PF00453">
    <property type="entry name" value="Ribosomal_L20"/>
    <property type="match status" value="1"/>
</dbReference>
<name>A0ABU4WFG0_9BACT</name>
<dbReference type="CDD" id="cd07026">
    <property type="entry name" value="Ribosomal_L20"/>
    <property type="match status" value="1"/>
</dbReference>
<dbReference type="NCBIfam" id="TIGR01032">
    <property type="entry name" value="rplT_bact"/>
    <property type="match status" value="1"/>
</dbReference>
<dbReference type="EMBL" id="JALBUT010000003">
    <property type="protein sequence ID" value="MDX8415297.1"/>
    <property type="molecule type" value="Genomic_DNA"/>
</dbReference>
<proteinExistence type="inferred from homology"/>
<sequence>MPRVTNAVQTRARRVRVLKTTRGYFGNKSRLYKFAKDAQMHAGVYAYRDRRVRRREFRKLWIARINAACRVRGLKYSVFMAALKKANIELDRKQISELAISNEAGFEALVKQLNLK</sequence>
<keyword evidence="3 5" id="KW-0687">Ribonucleoprotein</keyword>
<organism evidence="7 8">
    <name type="scientific">Intestinicryptomonas porci</name>
    <dbReference type="NCBI Taxonomy" id="2926320"/>
    <lineage>
        <taxon>Bacteria</taxon>
        <taxon>Pseudomonadati</taxon>
        <taxon>Verrucomicrobiota</taxon>
        <taxon>Opitutia</taxon>
        <taxon>Opitutales</taxon>
        <taxon>Intestinicryptomonaceae</taxon>
        <taxon>Intestinicryptomonas</taxon>
    </lineage>
</organism>
<dbReference type="InterPro" id="IPR035566">
    <property type="entry name" value="Ribosomal_protein_bL20_C"/>
</dbReference>
<dbReference type="InterPro" id="IPR005813">
    <property type="entry name" value="Ribosomal_bL20"/>
</dbReference>
<comment type="similarity">
    <text evidence="1 5 6">Belongs to the bacterial ribosomal protein bL20 family.</text>
</comment>
<gene>
    <name evidence="5 7" type="primary">rplT</name>
    <name evidence="7" type="ORF">MOX91_03770</name>
</gene>
<evidence type="ECO:0000256" key="6">
    <source>
        <dbReference type="RuleBase" id="RU000560"/>
    </source>
</evidence>
<dbReference type="PRINTS" id="PR00062">
    <property type="entry name" value="RIBOSOMALL20"/>
</dbReference>
<evidence type="ECO:0000313" key="7">
    <source>
        <dbReference type="EMBL" id="MDX8415297.1"/>
    </source>
</evidence>
<accession>A0ABU4WFG0</accession>
<evidence type="ECO:0000313" key="8">
    <source>
        <dbReference type="Proteomes" id="UP001275932"/>
    </source>
</evidence>